<sequence length="427" mass="48048">MNKQRLGRLSILLLSAILLNACELSYESTSPNDVEPTEAEAAKSKAETHKSAPKPISNQPLSIIWNNGEKRIPDDVRLSDPSSSMSFVDGKMVKDDAIPLIDYLAKNGKIEFRKGKDFFPDWALDIDVKNLKPDSIIRLSNQTTTLQITPAGEKLPKSTFLRNTNGVITTGKLSNLGMPINVDVKTGDAKDGIYHVQGKSFATIGDIRVKDGKLDRHYDSFRTLELVTRDYLKQKTGVSALILKHVQFSSDKNAKGKSEGVAGLLVFSHKTAEDQTALTRVHMLKQAEGWVADRILTPTELIQVSRKGKKRETDQMKVATYEKVERFLEEKKLNNHIDSSIRCRSTKEIGLCTANITVLENNEKTCTRKAYLFNKAKEWEFSKEVSPDLKIDYKTKQLVKDKRKAKNLKEYILNESMGLMFGKCSMF</sequence>
<dbReference type="Proteomes" id="UP000294887">
    <property type="component" value="Unassembled WGS sequence"/>
</dbReference>
<gene>
    <name evidence="3" type="ORF">EV695_3101</name>
</gene>
<feature type="region of interest" description="Disordered" evidence="1">
    <location>
        <begin position="28"/>
        <end position="60"/>
    </location>
</feature>
<comment type="caution">
    <text evidence="3">The sequence shown here is derived from an EMBL/GenBank/DDBJ whole genome shotgun (WGS) entry which is preliminary data.</text>
</comment>
<dbReference type="RefSeq" id="WP_131906843.1">
    <property type="nucleotide sequence ID" value="NZ_BAAAFU010000001.1"/>
</dbReference>
<accession>A0A4V2P8B9</accession>
<reference evidence="3 4" key="1">
    <citation type="submission" date="2019-03" db="EMBL/GenBank/DDBJ databases">
        <title>Genomic Encyclopedia of Type Strains, Phase IV (KMG-IV): sequencing the most valuable type-strain genomes for metagenomic binning, comparative biology and taxonomic classification.</title>
        <authorList>
            <person name="Goeker M."/>
        </authorList>
    </citation>
    <scope>NUCLEOTIDE SEQUENCE [LARGE SCALE GENOMIC DNA]</scope>
    <source>
        <strain evidence="3 4">DSM 24830</strain>
    </source>
</reference>
<evidence type="ECO:0000256" key="2">
    <source>
        <dbReference type="SAM" id="SignalP"/>
    </source>
</evidence>
<proteinExistence type="predicted"/>
<evidence type="ECO:0000256" key="1">
    <source>
        <dbReference type="SAM" id="MobiDB-lite"/>
    </source>
</evidence>
<dbReference type="EMBL" id="SMFQ01000004">
    <property type="protein sequence ID" value="TCJ85135.1"/>
    <property type="molecule type" value="Genomic_DNA"/>
</dbReference>
<keyword evidence="2" id="KW-0732">Signal</keyword>
<evidence type="ECO:0008006" key="5">
    <source>
        <dbReference type="Google" id="ProtNLM"/>
    </source>
</evidence>
<evidence type="ECO:0000313" key="4">
    <source>
        <dbReference type="Proteomes" id="UP000294887"/>
    </source>
</evidence>
<evidence type="ECO:0000313" key="3">
    <source>
        <dbReference type="EMBL" id="TCJ85135.1"/>
    </source>
</evidence>
<keyword evidence="4" id="KW-1185">Reference proteome</keyword>
<dbReference type="AlphaFoldDB" id="A0A4V2P8B9"/>
<name>A0A4V2P8B9_9GAMM</name>
<feature type="signal peptide" evidence="2">
    <location>
        <begin position="1"/>
        <end position="21"/>
    </location>
</feature>
<feature type="chain" id="PRO_5020793173" description="Lipoprotein" evidence="2">
    <location>
        <begin position="22"/>
        <end position="427"/>
    </location>
</feature>
<dbReference type="OrthoDB" id="6358269at2"/>
<organism evidence="3 4">
    <name type="scientific">Cocleimonas flava</name>
    <dbReference type="NCBI Taxonomy" id="634765"/>
    <lineage>
        <taxon>Bacteria</taxon>
        <taxon>Pseudomonadati</taxon>
        <taxon>Pseudomonadota</taxon>
        <taxon>Gammaproteobacteria</taxon>
        <taxon>Thiotrichales</taxon>
        <taxon>Thiotrichaceae</taxon>
        <taxon>Cocleimonas</taxon>
    </lineage>
</organism>
<feature type="compositionally biased region" description="Basic and acidic residues" evidence="1">
    <location>
        <begin position="40"/>
        <end position="50"/>
    </location>
</feature>
<protein>
    <recommendedName>
        <fullName evidence="5">Lipoprotein</fullName>
    </recommendedName>
</protein>